<dbReference type="Proteomes" id="UP000831390">
    <property type="component" value="Chromosome"/>
</dbReference>
<feature type="compositionally biased region" description="Basic residues" evidence="1">
    <location>
        <begin position="134"/>
        <end position="145"/>
    </location>
</feature>
<feature type="chain" id="PRO_5047272283" evidence="3">
    <location>
        <begin position="26"/>
        <end position="189"/>
    </location>
</feature>
<keyword evidence="3" id="KW-0732">Signal</keyword>
<sequence length="189" mass="20562">MKMKRFCTFAAAVLIGGGLATLPTAAQTARIAHFSHSGNAAALDAAADNFGRPYPYFLADSVRLLSDTTAVEYGKWNGSESKEKTHLVEFHRRADAYAKHGVVRRYQAQRGLRARIIPFDSTFWSAKEASTTPTKRKQKTKHKKSAFLPTTVPAPPQHPGVALAIAAILVLAGASWLLGERNPKSSYPV</sequence>
<keyword evidence="2" id="KW-0472">Membrane</keyword>
<evidence type="ECO:0000313" key="5">
    <source>
        <dbReference type="Proteomes" id="UP000831390"/>
    </source>
</evidence>
<gene>
    <name evidence="4" type="ORF">MTP16_21980</name>
</gene>
<evidence type="ECO:0000313" key="4">
    <source>
        <dbReference type="EMBL" id="UOE33777.1"/>
    </source>
</evidence>
<feature type="signal peptide" evidence="3">
    <location>
        <begin position="1"/>
        <end position="25"/>
    </location>
</feature>
<proteinExistence type="predicted"/>
<dbReference type="EMBL" id="CP094534">
    <property type="protein sequence ID" value="UOE33777.1"/>
    <property type="molecule type" value="Genomic_DNA"/>
</dbReference>
<name>A0ABY4B3Q8_9BACT</name>
<evidence type="ECO:0000256" key="3">
    <source>
        <dbReference type="SAM" id="SignalP"/>
    </source>
</evidence>
<keyword evidence="2" id="KW-0812">Transmembrane</keyword>
<organism evidence="4 5">
    <name type="scientific">Hymenobacter monticola</name>
    <dbReference type="NCBI Taxonomy" id="1705399"/>
    <lineage>
        <taxon>Bacteria</taxon>
        <taxon>Pseudomonadati</taxon>
        <taxon>Bacteroidota</taxon>
        <taxon>Cytophagia</taxon>
        <taxon>Cytophagales</taxon>
        <taxon>Hymenobacteraceae</taxon>
        <taxon>Hymenobacter</taxon>
    </lineage>
</organism>
<feature type="transmembrane region" description="Helical" evidence="2">
    <location>
        <begin position="160"/>
        <end position="179"/>
    </location>
</feature>
<accession>A0ABY4B3Q8</accession>
<keyword evidence="2" id="KW-1133">Transmembrane helix</keyword>
<feature type="region of interest" description="Disordered" evidence="1">
    <location>
        <begin position="130"/>
        <end position="152"/>
    </location>
</feature>
<evidence type="ECO:0000256" key="2">
    <source>
        <dbReference type="SAM" id="Phobius"/>
    </source>
</evidence>
<evidence type="ECO:0000256" key="1">
    <source>
        <dbReference type="SAM" id="MobiDB-lite"/>
    </source>
</evidence>
<dbReference type="RefSeq" id="WP_243513997.1">
    <property type="nucleotide sequence ID" value="NZ_CP094534.1"/>
</dbReference>
<keyword evidence="5" id="KW-1185">Reference proteome</keyword>
<reference evidence="4 5" key="1">
    <citation type="submission" date="2022-03" db="EMBL/GenBank/DDBJ databases">
        <title>Hymenobactersp. isolated from the air.</title>
        <authorList>
            <person name="Won M."/>
            <person name="Kwon S.-W."/>
        </authorList>
    </citation>
    <scope>NUCLEOTIDE SEQUENCE [LARGE SCALE GENOMIC DNA]</scope>
    <source>
        <strain evidence="4 5">KACC 22596</strain>
    </source>
</reference>
<protein>
    <submittedName>
        <fullName evidence="4">Uncharacterized protein</fullName>
    </submittedName>
</protein>